<feature type="domain" description="C2H2-type" evidence="21">
    <location>
        <begin position="101"/>
        <end position="128"/>
    </location>
</feature>
<keyword evidence="6" id="KW-0547">Nucleotide-binding</keyword>
<feature type="compositionally biased region" description="Basic residues" evidence="20">
    <location>
        <begin position="981"/>
        <end position="991"/>
    </location>
</feature>
<dbReference type="PROSITE" id="PS00028">
    <property type="entry name" value="ZINC_FINGER_C2H2_1"/>
    <property type="match status" value="6"/>
</dbReference>
<gene>
    <name evidence="24" type="ORF">Bathy09g02390</name>
</gene>
<dbReference type="GO" id="GO:0000981">
    <property type="term" value="F:DNA-binding transcription factor activity, RNA polymerase II-specific"/>
    <property type="evidence" value="ECO:0007669"/>
    <property type="project" value="TreeGrafter"/>
</dbReference>
<keyword evidence="7 19" id="KW-0863">Zinc-finger</keyword>
<comment type="subcellular location">
    <subcellularLocation>
        <location evidence="1">Nucleus</location>
    </subcellularLocation>
</comment>
<feature type="region of interest" description="Disordered" evidence="20">
    <location>
        <begin position="896"/>
        <end position="991"/>
    </location>
</feature>
<feature type="compositionally biased region" description="Acidic residues" evidence="20">
    <location>
        <begin position="409"/>
        <end position="427"/>
    </location>
</feature>
<dbReference type="AlphaFoldDB" id="K8FF18"/>
<evidence type="ECO:0000256" key="11">
    <source>
        <dbReference type="ARBA" id="ARBA00022840"/>
    </source>
</evidence>
<feature type="compositionally biased region" description="Basic and acidic residues" evidence="20">
    <location>
        <begin position="377"/>
        <end position="395"/>
    </location>
</feature>
<dbReference type="Pfam" id="PF00096">
    <property type="entry name" value="zf-C2H2"/>
    <property type="match status" value="6"/>
</dbReference>
<keyword evidence="15" id="KW-0804">Transcription</keyword>
<comment type="similarity">
    <text evidence="2">Belongs to the krueppel C2H2-type zinc-finger protein family.</text>
</comment>
<dbReference type="RefSeq" id="XP_007511196.1">
    <property type="nucleotide sequence ID" value="XM_007511134.1"/>
</dbReference>
<keyword evidence="12" id="KW-0694">RNA-binding</keyword>
<dbReference type="GO" id="GO:0030490">
    <property type="term" value="P:maturation of SSU-rRNA"/>
    <property type="evidence" value="ECO:0007669"/>
    <property type="project" value="InterPro"/>
</dbReference>
<evidence type="ECO:0000256" key="13">
    <source>
        <dbReference type="ARBA" id="ARBA00023015"/>
    </source>
</evidence>
<dbReference type="PANTHER" id="PTHR24409:SF295">
    <property type="entry name" value="AZ2-RELATED"/>
    <property type="match status" value="1"/>
</dbReference>
<protein>
    <recommendedName>
        <fullName evidence="3">RNA helicase</fullName>
        <ecNumber evidence="3">3.6.4.13</ecNumber>
    </recommendedName>
</protein>
<dbReference type="Pfam" id="PF00271">
    <property type="entry name" value="Helicase_C"/>
    <property type="match status" value="1"/>
</dbReference>
<dbReference type="InterPro" id="IPR000629">
    <property type="entry name" value="RNA-helicase_DEAD-box_CS"/>
</dbReference>
<evidence type="ECO:0000256" key="8">
    <source>
        <dbReference type="ARBA" id="ARBA00022801"/>
    </source>
</evidence>
<keyword evidence="14" id="KW-0238">DNA-binding</keyword>
<keyword evidence="9" id="KW-0347">Helicase</keyword>
<dbReference type="CDD" id="cd17957">
    <property type="entry name" value="DEADc_DDX52"/>
    <property type="match status" value="1"/>
</dbReference>
<dbReference type="InterPro" id="IPR013087">
    <property type="entry name" value="Znf_C2H2_type"/>
</dbReference>
<comment type="similarity">
    <text evidence="17">Belongs to the DEAD box helicase family. DDX52/ROK1 subfamily.</text>
</comment>
<dbReference type="InterPro" id="IPR001650">
    <property type="entry name" value="Helicase_C-like"/>
</dbReference>
<evidence type="ECO:0000256" key="17">
    <source>
        <dbReference type="ARBA" id="ARBA00024355"/>
    </source>
</evidence>
<keyword evidence="11" id="KW-0067">ATP-binding</keyword>
<dbReference type="FunFam" id="3.30.160.60:FF:001182">
    <property type="entry name" value="Zinc finger, C2H2 type"/>
    <property type="match status" value="2"/>
</dbReference>
<dbReference type="STRING" id="41875.K8FF18"/>
<keyword evidence="13" id="KW-0805">Transcription regulation</keyword>
<feature type="domain" description="C2H2-type" evidence="21">
    <location>
        <begin position="213"/>
        <end position="240"/>
    </location>
</feature>
<dbReference type="PROSITE" id="PS50157">
    <property type="entry name" value="ZINC_FINGER_C2H2_2"/>
    <property type="match status" value="6"/>
</dbReference>
<dbReference type="PROSITE" id="PS51194">
    <property type="entry name" value="HELICASE_CTER"/>
    <property type="match status" value="1"/>
</dbReference>
<evidence type="ECO:0000256" key="4">
    <source>
        <dbReference type="ARBA" id="ARBA00022723"/>
    </source>
</evidence>
<dbReference type="GO" id="GO:0000977">
    <property type="term" value="F:RNA polymerase II transcription regulatory region sequence-specific DNA binding"/>
    <property type="evidence" value="ECO:0007669"/>
    <property type="project" value="TreeGrafter"/>
</dbReference>
<comment type="catalytic activity">
    <reaction evidence="18">
        <text>ATP + H2O = ADP + phosphate + H(+)</text>
        <dbReference type="Rhea" id="RHEA:13065"/>
        <dbReference type="ChEBI" id="CHEBI:15377"/>
        <dbReference type="ChEBI" id="CHEBI:15378"/>
        <dbReference type="ChEBI" id="CHEBI:30616"/>
        <dbReference type="ChEBI" id="CHEBI:43474"/>
        <dbReference type="ChEBI" id="CHEBI:456216"/>
        <dbReference type="EC" id="3.6.4.13"/>
    </reaction>
</comment>
<dbReference type="SUPFAM" id="SSF57667">
    <property type="entry name" value="beta-beta-alpha zinc fingers"/>
    <property type="match status" value="4"/>
</dbReference>
<feature type="compositionally biased region" description="Basic residues" evidence="20">
    <location>
        <begin position="928"/>
        <end position="940"/>
    </location>
</feature>
<evidence type="ECO:0000256" key="16">
    <source>
        <dbReference type="ARBA" id="ARBA00023242"/>
    </source>
</evidence>
<dbReference type="GO" id="GO:0003724">
    <property type="term" value="F:RNA helicase activity"/>
    <property type="evidence" value="ECO:0007669"/>
    <property type="project" value="UniProtKB-EC"/>
</dbReference>
<dbReference type="GO" id="GO:0005634">
    <property type="term" value="C:nucleus"/>
    <property type="evidence" value="ECO:0007669"/>
    <property type="project" value="UniProtKB-SubCell"/>
</dbReference>
<feature type="domain" description="C2H2-type" evidence="21">
    <location>
        <begin position="129"/>
        <end position="156"/>
    </location>
</feature>
<evidence type="ECO:0000256" key="10">
    <source>
        <dbReference type="ARBA" id="ARBA00022833"/>
    </source>
</evidence>
<dbReference type="SMART" id="SM00490">
    <property type="entry name" value="HELICc"/>
    <property type="match status" value="1"/>
</dbReference>
<dbReference type="InterPro" id="IPR036236">
    <property type="entry name" value="Znf_C2H2_sf"/>
</dbReference>
<feature type="domain" description="Helicase C-terminal" evidence="23">
    <location>
        <begin position="725"/>
        <end position="889"/>
    </location>
</feature>
<dbReference type="EC" id="3.6.4.13" evidence="3"/>
<dbReference type="SUPFAM" id="SSF52540">
    <property type="entry name" value="P-loop containing nucleoside triphosphate hydrolases"/>
    <property type="match status" value="1"/>
</dbReference>
<dbReference type="SMART" id="SM00487">
    <property type="entry name" value="DEXDc"/>
    <property type="match status" value="1"/>
</dbReference>
<dbReference type="EMBL" id="FO082270">
    <property type="protein sequence ID" value="CCO66756.1"/>
    <property type="molecule type" value="Genomic_DNA"/>
</dbReference>
<feature type="compositionally biased region" description="Low complexity" evidence="20">
    <location>
        <begin position="396"/>
        <end position="408"/>
    </location>
</feature>
<evidence type="ECO:0000256" key="19">
    <source>
        <dbReference type="PROSITE-ProRule" id="PRU00042"/>
    </source>
</evidence>
<keyword evidence="10" id="KW-0862">Zinc</keyword>
<accession>K8FF18</accession>
<evidence type="ECO:0000259" key="23">
    <source>
        <dbReference type="PROSITE" id="PS51194"/>
    </source>
</evidence>
<evidence type="ECO:0000256" key="20">
    <source>
        <dbReference type="SAM" id="MobiDB-lite"/>
    </source>
</evidence>
<dbReference type="PANTHER" id="PTHR24409">
    <property type="entry name" value="ZINC FINGER PROTEIN 142"/>
    <property type="match status" value="1"/>
</dbReference>
<dbReference type="Proteomes" id="UP000198341">
    <property type="component" value="Chromosome 9"/>
</dbReference>
<evidence type="ECO:0000256" key="15">
    <source>
        <dbReference type="ARBA" id="ARBA00023163"/>
    </source>
</evidence>
<evidence type="ECO:0000259" key="21">
    <source>
        <dbReference type="PROSITE" id="PS50157"/>
    </source>
</evidence>
<feature type="domain" description="C2H2-type" evidence="21">
    <location>
        <begin position="241"/>
        <end position="268"/>
    </location>
</feature>
<sequence>MRRKNPHPKRAVNARTVLKVSRDKEEEVEEEEPLVLCLKIPDEDDDLEANHHQIQKEEEGEEGEDDDVERLWRIMCVPRDDVVEQNQTRKDAKGVKRKRGHECDFCEKVFRYPSGLAVHMRIHANEKPYECDVCEKCFRQAGDLQRHVRIHTNEKPYECDVCEKRFARSGSLKIHMRIHTNEKPYECDVCDKAFRESSSLKRHMRIHTNEKPYACDVCEKAFRQSGALKTHMRIHTNEKPYECDVCEMRFSRSENLKTHKRTHTNEKPYECHVCEKSSKSSHALTYTSSHKNKNITKRVFLGKRERNDSSVWKYFCHISALHNNTMGTTTHEPTTSSNSLNLVHSKASKAFANLCGNLAQFNNKRFGNDLEKFATKSRKRFDGGKKTTTETRENSSSEASSSSSSSSSSDDDDDDDDDESSDDDVNDDERKISMFAKNANAKKKKANLHSNGHHQTEEELANIRRKEYKIKVKGDDSRNVIPAPLESFKDLETTYGCSKSLITRLEECKWLEPTPIQRQAIPMMLRDVETLAVAPTGSGKTLAFLLPIFMRLGKRKDGGVRAILLAPTKELATQSTRICTLLSDGLRVTQLSKANAANDFDKVDILISTPLRLASLLRQKKISTHAVEFLVLDEADKLFEMGFVEQIDAVVHACDNPDYTNDDDDKKKKKKKKKKSPSSKTTKKKKCLKALFSATLPETAERLARSVMHHCVRLTVGERNSANESISQKLIFCGKESGKILAVKQMVQKGVQTPLIIFAQSKDRCIQVAKELTGGALGEVGLIHSDMSDKKRKSIVDLFRIGKLNCLCATDLMARGMDFAAVGTVVNFDFPLTSTAYIHRIGRSGRAGRVGNAVTFFTEEDAKRGTVRSIARVMQRSGCDVPKWLLNLEADKNEKKYKPLRKDGRENNPRRDRVDNKEGYVSRDIRAGKKKLEHKKQRKAMFKEMKKAAAATTVEKNMTSNEDDKEDDYFPRDNDDDNAARNKKRNRRSSK</sequence>
<evidence type="ECO:0000256" key="18">
    <source>
        <dbReference type="ARBA" id="ARBA00047984"/>
    </source>
</evidence>
<feature type="domain" description="C2H2-type" evidence="21">
    <location>
        <begin position="185"/>
        <end position="212"/>
    </location>
</feature>
<dbReference type="Gene3D" id="3.30.160.60">
    <property type="entry name" value="Classic Zinc Finger"/>
    <property type="match status" value="7"/>
</dbReference>
<evidence type="ECO:0000256" key="3">
    <source>
        <dbReference type="ARBA" id="ARBA00012552"/>
    </source>
</evidence>
<evidence type="ECO:0000256" key="9">
    <source>
        <dbReference type="ARBA" id="ARBA00022806"/>
    </source>
</evidence>
<dbReference type="Pfam" id="PF00270">
    <property type="entry name" value="DEAD"/>
    <property type="match status" value="1"/>
</dbReference>
<evidence type="ECO:0000256" key="14">
    <source>
        <dbReference type="ARBA" id="ARBA00023125"/>
    </source>
</evidence>
<keyword evidence="5" id="KW-0677">Repeat</keyword>
<feature type="domain" description="C2H2-type" evidence="21">
    <location>
        <begin position="157"/>
        <end position="184"/>
    </location>
</feature>
<keyword evidence="8" id="KW-0378">Hydrolase</keyword>
<dbReference type="InterPro" id="IPR014001">
    <property type="entry name" value="Helicase_ATP-bd"/>
</dbReference>
<feature type="compositionally biased region" description="Basic residues" evidence="20">
    <location>
        <begin position="667"/>
        <end position="682"/>
    </location>
</feature>
<dbReference type="InterPro" id="IPR044764">
    <property type="entry name" value="DDX52/Rok1_DEADc"/>
</dbReference>
<evidence type="ECO:0000256" key="5">
    <source>
        <dbReference type="ARBA" id="ARBA00022737"/>
    </source>
</evidence>
<dbReference type="GO" id="GO:0008270">
    <property type="term" value="F:zinc ion binding"/>
    <property type="evidence" value="ECO:0007669"/>
    <property type="project" value="UniProtKB-KW"/>
</dbReference>
<name>K8FF18_9CHLO</name>
<evidence type="ECO:0000256" key="12">
    <source>
        <dbReference type="ARBA" id="ARBA00022884"/>
    </source>
</evidence>
<dbReference type="PROSITE" id="PS00039">
    <property type="entry name" value="DEAD_ATP_HELICASE"/>
    <property type="match status" value="1"/>
</dbReference>
<dbReference type="GO" id="GO:0003723">
    <property type="term" value="F:RNA binding"/>
    <property type="evidence" value="ECO:0007669"/>
    <property type="project" value="UniProtKB-KW"/>
</dbReference>
<keyword evidence="4" id="KW-0479">Metal-binding</keyword>
<dbReference type="SMART" id="SM00355">
    <property type="entry name" value="ZnF_C2H2"/>
    <property type="match status" value="7"/>
</dbReference>
<organism evidence="24 25">
    <name type="scientific">Bathycoccus prasinos</name>
    <dbReference type="NCBI Taxonomy" id="41875"/>
    <lineage>
        <taxon>Eukaryota</taxon>
        <taxon>Viridiplantae</taxon>
        <taxon>Chlorophyta</taxon>
        <taxon>Mamiellophyceae</taxon>
        <taxon>Mamiellales</taxon>
        <taxon>Bathycoccaceae</taxon>
        <taxon>Bathycoccus</taxon>
    </lineage>
</organism>
<dbReference type="InterPro" id="IPR011545">
    <property type="entry name" value="DEAD/DEAH_box_helicase_dom"/>
</dbReference>
<dbReference type="PROSITE" id="PS51192">
    <property type="entry name" value="HELICASE_ATP_BIND_1"/>
    <property type="match status" value="1"/>
</dbReference>
<dbReference type="OrthoDB" id="360161at2759"/>
<evidence type="ECO:0000256" key="6">
    <source>
        <dbReference type="ARBA" id="ARBA00022741"/>
    </source>
</evidence>
<dbReference type="eggNOG" id="KOG1721">
    <property type="taxonomic scope" value="Eukaryota"/>
</dbReference>
<reference evidence="24 25" key="1">
    <citation type="submission" date="2011-10" db="EMBL/GenBank/DDBJ databases">
        <authorList>
            <person name="Genoscope - CEA"/>
        </authorList>
    </citation>
    <scope>NUCLEOTIDE SEQUENCE [LARGE SCALE GENOMIC DNA]</scope>
    <source>
        <strain evidence="24 25">RCC 1105</strain>
    </source>
</reference>
<evidence type="ECO:0000256" key="2">
    <source>
        <dbReference type="ARBA" id="ARBA00006991"/>
    </source>
</evidence>
<dbReference type="KEGG" id="bpg:Bathy09g02390"/>
<evidence type="ECO:0000256" key="7">
    <source>
        <dbReference type="ARBA" id="ARBA00022771"/>
    </source>
</evidence>
<keyword evidence="25" id="KW-1185">Reference proteome</keyword>
<evidence type="ECO:0000313" key="25">
    <source>
        <dbReference type="Proteomes" id="UP000198341"/>
    </source>
</evidence>
<dbReference type="FunFam" id="3.30.160.60:FF:001627">
    <property type="entry name" value="Zinc finger protein 655"/>
    <property type="match status" value="1"/>
</dbReference>
<evidence type="ECO:0000313" key="24">
    <source>
        <dbReference type="EMBL" id="CCO66756.1"/>
    </source>
</evidence>
<feature type="compositionally biased region" description="Basic and acidic residues" evidence="20">
    <location>
        <begin position="896"/>
        <end position="927"/>
    </location>
</feature>
<dbReference type="InterPro" id="IPR027417">
    <property type="entry name" value="P-loop_NTPase"/>
</dbReference>
<dbReference type="GO" id="GO:0016787">
    <property type="term" value="F:hydrolase activity"/>
    <property type="evidence" value="ECO:0007669"/>
    <property type="project" value="UniProtKB-KW"/>
</dbReference>
<evidence type="ECO:0000256" key="1">
    <source>
        <dbReference type="ARBA" id="ARBA00004123"/>
    </source>
</evidence>
<proteinExistence type="inferred from homology"/>
<feature type="domain" description="Helicase ATP-binding" evidence="22">
    <location>
        <begin position="521"/>
        <end position="714"/>
    </location>
</feature>
<dbReference type="GeneID" id="19013746"/>
<dbReference type="FunFam" id="3.30.160.60:FF:001498">
    <property type="entry name" value="Zinc finger protein 404"/>
    <property type="match status" value="1"/>
</dbReference>
<dbReference type="Gene3D" id="3.40.50.300">
    <property type="entry name" value="P-loop containing nucleotide triphosphate hydrolases"/>
    <property type="match status" value="2"/>
</dbReference>
<feature type="region of interest" description="Disordered" evidence="20">
    <location>
        <begin position="658"/>
        <end position="682"/>
    </location>
</feature>
<dbReference type="eggNOG" id="KOG0344">
    <property type="taxonomic scope" value="Eukaryota"/>
</dbReference>
<feature type="region of interest" description="Disordered" evidence="20">
    <location>
        <begin position="377"/>
        <end position="457"/>
    </location>
</feature>
<evidence type="ECO:0000259" key="22">
    <source>
        <dbReference type="PROSITE" id="PS51192"/>
    </source>
</evidence>
<dbReference type="GO" id="GO:0005524">
    <property type="term" value="F:ATP binding"/>
    <property type="evidence" value="ECO:0007669"/>
    <property type="project" value="UniProtKB-KW"/>
</dbReference>
<dbReference type="CDD" id="cd18787">
    <property type="entry name" value="SF2_C_DEAD"/>
    <property type="match status" value="1"/>
</dbReference>
<keyword evidence="16" id="KW-0539">Nucleus</keyword>
<dbReference type="FunFam" id="3.30.160.60:FF:001485">
    <property type="entry name" value="Krueppel-related zinc finger protein"/>
    <property type="match status" value="1"/>
</dbReference>